<accession>A0A855X996</accession>
<evidence type="ECO:0000313" key="1">
    <source>
        <dbReference type="EMBL" id="PWB73782.1"/>
    </source>
</evidence>
<dbReference type="EMBL" id="PQAP01000048">
    <property type="protein sequence ID" value="PWB73782.1"/>
    <property type="molecule type" value="Genomic_DNA"/>
</dbReference>
<comment type="caution">
    <text evidence="1">The sequence shown here is derived from an EMBL/GenBank/DDBJ whole genome shotgun (WGS) entry which is preliminary data.</text>
</comment>
<organism evidence="1 2">
    <name type="scientific">candidate division GN15 bacterium</name>
    <dbReference type="NCBI Taxonomy" id="2072418"/>
    <lineage>
        <taxon>Bacteria</taxon>
        <taxon>candidate division GN15</taxon>
    </lineage>
</organism>
<dbReference type="InterPro" id="IPR036513">
    <property type="entry name" value="STAS_dom_sf"/>
</dbReference>
<gene>
    <name evidence="1" type="ORF">C3F09_04785</name>
</gene>
<evidence type="ECO:0008006" key="3">
    <source>
        <dbReference type="Google" id="ProtNLM"/>
    </source>
</evidence>
<sequence length="127" mass="14506">MRSQYYIDDARNMVVLTRAGRISVDDDVALHKVVIADPKFKKGMNALIDMTEATYDWGLQEMDQFRTYINTMAKQIGQRKWALVSNGGITQANVKLFTVLHDLQPHGLTIKLFSNKFEAIKWLSSPD</sequence>
<reference evidence="1 2" key="1">
    <citation type="journal article" date="2018" name="ISME J.">
        <title>A methanotrophic archaeon couples anaerobic oxidation of methane to Fe(III) reduction.</title>
        <authorList>
            <person name="Cai C."/>
            <person name="Leu A.O."/>
            <person name="Xie G.J."/>
            <person name="Guo J."/>
            <person name="Feng Y."/>
            <person name="Zhao J.X."/>
            <person name="Tyson G.W."/>
            <person name="Yuan Z."/>
            <person name="Hu S."/>
        </authorList>
    </citation>
    <scope>NUCLEOTIDE SEQUENCE [LARGE SCALE GENOMIC DNA]</scope>
    <source>
        <strain evidence="1">FeB_12</strain>
    </source>
</reference>
<evidence type="ECO:0000313" key="2">
    <source>
        <dbReference type="Proteomes" id="UP000250918"/>
    </source>
</evidence>
<dbReference type="SUPFAM" id="SSF52091">
    <property type="entry name" value="SpoIIaa-like"/>
    <property type="match status" value="1"/>
</dbReference>
<dbReference type="Proteomes" id="UP000250918">
    <property type="component" value="Unassembled WGS sequence"/>
</dbReference>
<proteinExistence type="predicted"/>
<protein>
    <recommendedName>
        <fullName evidence="3">STAS/SEC14 domain-containing protein</fullName>
    </recommendedName>
</protein>
<name>A0A855X996_9BACT</name>
<dbReference type="AlphaFoldDB" id="A0A855X996"/>